<evidence type="ECO:0000256" key="5">
    <source>
        <dbReference type="ARBA" id="ARBA00022505"/>
    </source>
</evidence>
<evidence type="ECO:0000313" key="13">
    <source>
        <dbReference type="EMBL" id="AKF06345.1"/>
    </source>
</evidence>
<dbReference type="Pfam" id="PF03454">
    <property type="entry name" value="MoeA_C"/>
    <property type="match status" value="1"/>
</dbReference>
<keyword evidence="6 11" id="KW-0808">Transferase</keyword>
<dbReference type="GO" id="GO:0046872">
    <property type="term" value="F:metal ion binding"/>
    <property type="evidence" value="ECO:0007669"/>
    <property type="project" value="UniProtKB-UniRule"/>
</dbReference>
<dbReference type="Proteomes" id="UP000034883">
    <property type="component" value="Chromosome"/>
</dbReference>
<sequence>MLSIADALESILASIPTLGAERVSLDDALGRVLAAPVFARHDAPPFDASAMDGWAVRTADLASASDAAPIALEPRGESRAGGEWPEAITARTTMRIFTGAPVPEGADAVVMQEDVDAYDGAVRFRRVPAPGAHVRARGEDLAVGAEILALGARIGAGETALLASQGVTSVDVLRAPRVAVLVNGDELRDPGEPARPGSIFDSNGPTIAAAVREAGGVAIRIPRAPDELEALTARVREGLRADALVVCGGVSVGDHDLVHLALAAAGVEARFWKVAMKPGKPLTFGLAATTPVFGLPGNPVSAWVTFELFVRPALRRMMGDPRPFRRVIDVELGHAHRRSTGRVELARARLEWRDGRAIASIGAKQGSGSTQSIANVDALLILPADVGTIEQGARLRAMLLRDASDASPFA</sequence>
<evidence type="ECO:0000259" key="12">
    <source>
        <dbReference type="SMART" id="SM00852"/>
    </source>
</evidence>
<evidence type="ECO:0000256" key="10">
    <source>
        <dbReference type="ARBA" id="ARBA00047317"/>
    </source>
</evidence>
<evidence type="ECO:0000256" key="2">
    <source>
        <dbReference type="ARBA" id="ARBA00002901"/>
    </source>
</evidence>
<dbReference type="InterPro" id="IPR001453">
    <property type="entry name" value="MoaB/Mog_dom"/>
</dbReference>
<comment type="similarity">
    <text evidence="4 11">Belongs to the MoeA family.</text>
</comment>
<dbReference type="EC" id="2.10.1.1" evidence="11"/>
<reference evidence="13 14" key="1">
    <citation type="submission" date="2015-03" db="EMBL/GenBank/DDBJ databases">
        <title>Genome assembly of Sandaracinus amylolyticus DSM 53668.</title>
        <authorList>
            <person name="Sharma G."/>
            <person name="Subramanian S."/>
        </authorList>
    </citation>
    <scope>NUCLEOTIDE SEQUENCE [LARGE SCALE GENOMIC DNA]</scope>
    <source>
        <strain evidence="13 14">DSM 53668</strain>
    </source>
</reference>
<evidence type="ECO:0000256" key="9">
    <source>
        <dbReference type="ARBA" id="ARBA00023150"/>
    </source>
</evidence>
<evidence type="ECO:0000256" key="11">
    <source>
        <dbReference type="RuleBase" id="RU365090"/>
    </source>
</evidence>
<dbReference type="InterPro" id="IPR005111">
    <property type="entry name" value="MoeA_C_domain_IV"/>
</dbReference>
<dbReference type="Gene3D" id="2.170.190.11">
    <property type="entry name" value="Molybdopterin biosynthesis moea protein, domain 3"/>
    <property type="match status" value="1"/>
</dbReference>
<dbReference type="CDD" id="cd00887">
    <property type="entry name" value="MoeA"/>
    <property type="match status" value="1"/>
</dbReference>
<dbReference type="InterPro" id="IPR036425">
    <property type="entry name" value="MoaB/Mog-like_dom_sf"/>
</dbReference>
<dbReference type="SUPFAM" id="SSF63867">
    <property type="entry name" value="MoeA C-terminal domain-like"/>
    <property type="match status" value="1"/>
</dbReference>
<dbReference type="NCBIfam" id="TIGR00177">
    <property type="entry name" value="molyb_syn"/>
    <property type="match status" value="1"/>
</dbReference>
<dbReference type="InterPro" id="IPR038987">
    <property type="entry name" value="MoeA-like"/>
</dbReference>
<dbReference type="OrthoDB" id="9804758at2"/>
<keyword evidence="9 11" id="KW-0501">Molybdenum cofactor biosynthesis</keyword>
<accession>A0A0F6YHY1</accession>
<dbReference type="GO" id="GO:0006777">
    <property type="term" value="P:Mo-molybdopterin cofactor biosynthetic process"/>
    <property type="evidence" value="ECO:0007669"/>
    <property type="project" value="UniProtKB-UniRule"/>
</dbReference>
<dbReference type="Gene3D" id="2.40.340.10">
    <property type="entry name" value="MoeA, C-terminal, domain IV"/>
    <property type="match status" value="1"/>
</dbReference>
<dbReference type="PROSITE" id="PS01079">
    <property type="entry name" value="MOCF_BIOSYNTHESIS_2"/>
    <property type="match status" value="1"/>
</dbReference>
<gene>
    <name evidence="13" type="ORF">DB32_003494</name>
</gene>
<dbReference type="UniPathway" id="UPA00344"/>
<dbReference type="GO" id="GO:0061599">
    <property type="term" value="F:molybdopterin molybdotransferase activity"/>
    <property type="evidence" value="ECO:0007669"/>
    <property type="project" value="UniProtKB-UniRule"/>
</dbReference>
<evidence type="ECO:0000256" key="8">
    <source>
        <dbReference type="ARBA" id="ARBA00022842"/>
    </source>
</evidence>
<keyword evidence="8 11" id="KW-0460">Magnesium</keyword>
<evidence type="ECO:0000256" key="7">
    <source>
        <dbReference type="ARBA" id="ARBA00022723"/>
    </source>
</evidence>
<dbReference type="InterPro" id="IPR036135">
    <property type="entry name" value="MoeA_linker/N_sf"/>
</dbReference>
<dbReference type="GO" id="GO:0005829">
    <property type="term" value="C:cytosol"/>
    <property type="evidence" value="ECO:0007669"/>
    <property type="project" value="TreeGrafter"/>
</dbReference>
<dbReference type="InterPro" id="IPR008284">
    <property type="entry name" value="MoCF_biosynth_CS"/>
</dbReference>
<evidence type="ECO:0000256" key="6">
    <source>
        <dbReference type="ARBA" id="ARBA00022679"/>
    </source>
</evidence>
<keyword evidence="14" id="KW-1185">Reference proteome</keyword>
<dbReference type="PANTHER" id="PTHR10192">
    <property type="entry name" value="MOLYBDOPTERIN BIOSYNTHESIS PROTEIN"/>
    <property type="match status" value="1"/>
</dbReference>
<name>A0A0F6YHY1_9BACT</name>
<dbReference type="InterPro" id="IPR005110">
    <property type="entry name" value="MoeA_linker/N"/>
</dbReference>
<evidence type="ECO:0000313" key="14">
    <source>
        <dbReference type="Proteomes" id="UP000034883"/>
    </source>
</evidence>
<dbReference type="Pfam" id="PF03453">
    <property type="entry name" value="MoeA_N"/>
    <property type="match status" value="1"/>
</dbReference>
<dbReference type="Pfam" id="PF00994">
    <property type="entry name" value="MoCF_biosynth"/>
    <property type="match status" value="1"/>
</dbReference>
<feature type="domain" description="MoaB/Mog" evidence="12">
    <location>
        <begin position="179"/>
        <end position="316"/>
    </location>
</feature>
<dbReference type="Gene3D" id="3.40.980.10">
    <property type="entry name" value="MoaB/Mog-like domain"/>
    <property type="match status" value="1"/>
</dbReference>
<comment type="catalytic activity">
    <reaction evidence="10">
        <text>adenylyl-molybdopterin + molybdate = Mo-molybdopterin + AMP + H(+)</text>
        <dbReference type="Rhea" id="RHEA:35047"/>
        <dbReference type="ChEBI" id="CHEBI:15378"/>
        <dbReference type="ChEBI" id="CHEBI:36264"/>
        <dbReference type="ChEBI" id="CHEBI:62727"/>
        <dbReference type="ChEBI" id="CHEBI:71302"/>
        <dbReference type="ChEBI" id="CHEBI:456215"/>
        <dbReference type="EC" id="2.10.1.1"/>
    </reaction>
</comment>
<organism evidence="13 14">
    <name type="scientific">Sandaracinus amylolyticus</name>
    <dbReference type="NCBI Taxonomy" id="927083"/>
    <lineage>
        <taxon>Bacteria</taxon>
        <taxon>Pseudomonadati</taxon>
        <taxon>Myxococcota</taxon>
        <taxon>Polyangia</taxon>
        <taxon>Polyangiales</taxon>
        <taxon>Sandaracinaceae</taxon>
        <taxon>Sandaracinus</taxon>
    </lineage>
</organism>
<evidence type="ECO:0000256" key="4">
    <source>
        <dbReference type="ARBA" id="ARBA00010763"/>
    </source>
</evidence>
<keyword evidence="7 11" id="KW-0479">Metal-binding</keyword>
<comment type="pathway">
    <text evidence="3 11">Cofactor biosynthesis; molybdopterin biosynthesis.</text>
</comment>
<dbReference type="Gene3D" id="3.90.105.10">
    <property type="entry name" value="Molybdopterin biosynthesis moea protein, domain 2"/>
    <property type="match status" value="1"/>
</dbReference>
<protein>
    <recommendedName>
        <fullName evidence="11">Molybdopterin molybdenumtransferase</fullName>
        <ecNumber evidence="11">2.10.1.1</ecNumber>
    </recommendedName>
</protein>
<dbReference type="SUPFAM" id="SSF53218">
    <property type="entry name" value="Molybdenum cofactor biosynthesis proteins"/>
    <property type="match status" value="1"/>
</dbReference>
<evidence type="ECO:0000256" key="3">
    <source>
        <dbReference type="ARBA" id="ARBA00005046"/>
    </source>
</evidence>
<dbReference type="NCBIfam" id="NF045515">
    <property type="entry name" value="Glp_gephyrin"/>
    <property type="match status" value="1"/>
</dbReference>
<keyword evidence="5 11" id="KW-0500">Molybdenum</keyword>
<dbReference type="STRING" id="927083.DB32_003494"/>
<dbReference type="SMART" id="SM00852">
    <property type="entry name" value="MoCF_biosynth"/>
    <property type="match status" value="1"/>
</dbReference>
<evidence type="ECO:0000256" key="1">
    <source>
        <dbReference type="ARBA" id="ARBA00001946"/>
    </source>
</evidence>
<dbReference type="AlphaFoldDB" id="A0A0F6YHY1"/>
<comment type="cofactor">
    <cofactor evidence="1 11">
        <name>Mg(2+)</name>
        <dbReference type="ChEBI" id="CHEBI:18420"/>
    </cofactor>
</comment>
<dbReference type="PANTHER" id="PTHR10192:SF5">
    <property type="entry name" value="GEPHYRIN"/>
    <property type="match status" value="1"/>
</dbReference>
<dbReference type="FunFam" id="3.40.980.10:FF:000004">
    <property type="entry name" value="Molybdopterin molybdenumtransferase"/>
    <property type="match status" value="1"/>
</dbReference>
<comment type="function">
    <text evidence="2 11">Catalyzes the insertion of molybdate into adenylated molybdopterin with the concomitant release of AMP.</text>
</comment>
<dbReference type="RefSeq" id="WP_053233525.1">
    <property type="nucleotide sequence ID" value="NZ_CP011125.1"/>
</dbReference>
<proteinExistence type="inferred from homology"/>
<dbReference type="SUPFAM" id="SSF63882">
    <property type="entry name" value="MoeA N-terminal region -like"/>
    <property type="match status" value="1"/>
</dbReference>
<dbReference type="InterPro" id="IPR036688">
    <property type="entry name" value="MoeA_C_domain_IV_sf"/>
</dbReference>
<dbReference type="KEGG" id="samy:DB32_003494"/>
<dbReference type="EMBL" id="CP011125">
    <property type="protein sequence ID" value="AKF06345.1"/>
    <property type="molecule type" value="Genomic_DNA"/>
</dbReference>